<name>A0A6J6MA53_9ZZZZ</name>
<gene>
    <name evidence="2" type="ORF">UFOPK2312_00505</name>
</gene>
<proteinExistence type="predicted"/>
<keyword evidence="1" id="KW-0812">Transmembrane</keyword>
<keyword evidence="1" id="KW-1133">Transmembrane helix</keyword>
<dbReference type="EMBL" id="CAEZWY010000039">
    <property type="protein sequence ID" value="CAB4669828.1"/>
    <property type="molecule type" value="Genomic_DNA"/>
</dbReference>
<reference evidence="2" key="1">
    <citation type="submission" date="2020-05" db="EMBL/GenBank/DDBJ databases">
        <authorList>
            <person name="Chiriac C."/>
            <person name="Salcher M."/>
            <person name="Ghai R."/>
            <person name="Kavagutti S V."/>
        </authorList>
    </citation>
    <scope>NUCLEOTIDE SEQUENCE</scope>
</reference>
<sequence>MSAPISGGVKILFSEKIRWSIGLWLFMAFIIGSINIAIWAAFGNNPTQLSLSITSLILILAWIMSTLENKVTPDQLTSGNFKISREHIIKVTPLGKTEMRLISGVNCDPAAHLELRFWVHTGVKIEIADPKDPTPYILLSTKKYNELSAILTD</sequence>
<organism evidence="2">
    <name type="scientific">freshwater metagenome</name>
    <dbReference type="NCBI Taxonomy" id="449393"/>
    <lineage>
        <taxon>unclassified sequences</taxon>
        <taxon>metagenomes</taxon>
        <taxon>ecological metagenomes</taxon>
    </lineage>
</organism>
<evidence type="ECO:0000313" key="2">
    <source>
        <dbReference type="EMBL" id="CAB4669828.1"/>
    </source>
</evidence>
<feature type="transmembrane region" description="Helical" evidence="1">
    <location>
        <begin position="21"/>
        <end position="42"/>
    </location>
</feature>
<evidence type="ECO:0000256" key="1">
    <source>
        <dbReference type="SAM" id="Phobius"/>
    </source>
</evidence>
<protein>
    <submittedName>
        <fullName evidence="2">Unannotated protein</fullName>
    </submittedName>
</protein>
<dbReference type="AlphaFoldDB" id="A0A6J6MA53"/>
<keyword evidence="1" id="KW-0472">Membrane</keyword>
<dbReference type="InterPro" id="IPR021443">
    <property type="entry name" value="DUF3093"/>
</dbReference>
<feature type="transmembrane region" description="Helical" evidence="1">
    <location>
        <begin position="48"/>
        <end position="67"/>
    </location>
</feature>
<accession>A0A6J6MA53</accession>
<dbReference type="Pfam" id="PF11292">
    <property type="entry name" value="DUF3093"/>
    <property type="match status" value="1"/>
</dbReference>